<organism evidence="2 3">
    <name type="scientific">Trichoderma harzianum CBS 226.95</name>
    <dbReference type="NCBI Taxonomy" id="983964"/>
    <lineage>
        <taxon>Eukaryota</taxon>
        <taxon>Fungi</taxon>
        <taxon>Dikarya</taxon>
        <taxon>Ascomycota</taxon>
        <taxon>Pezizomycotina</taxon>
        <taxon>Sordariomycetes</taxon>
        <taxon>Hypocreomycetidae</taxon>
        <taxon>Hypocreales</taxon>
        <taxon>Hypocreaceae</taxon>
        <taxon>Trichoderma</taxon>
    </lineage>
</organism>
<protein>
    <submittedName>
        <fullName evidence="2">Uncharacterized protein</fullName>
    </submittedName>
</protein>
<keyword evidence="3" id="KW-1185">Reference proteome</keyword>
<evidence type="ECO:0000256" key="1">
    <source>
        <dbReference type="SAM" id="MobiDB-lite"/>
    </source>
</evidence>
<dbReference type="Proteomes" id="UP000241690">
    <property type="component" value="Unassembled WGS sequence"/>
</dbReference>
<name>A0A2T4APH0_TRIHA</name>
<gene>
    <name evidence="2" type="ORF">M431DRAFT_544171</name>
</gene>
<evidence type="ECO:0000313" key="3">
    <source>
        <dbReference type="Proteomes" id="UP000241690"/>
    </source>
</evidence>
<dbReference type="EMBL" id="KZ679676">
    <property type="protein sequence ID" value="PTB58975.1"/>
    <property type="molecule type" value="Genomic_DNA"/>
</dbReference>
<accession>A0A2T4APH0</accession>
<dbReference type="RefSeq" id="XP_024778652.1">
    <property type="nucleotide sequence ID" value="XM_024921157.1"/>
</dbReference>
<evidence type="ECO:0000313" key="2">
    <source>
        <dbReference type="EMBL" id="PTB58975.1"/>
    </source>
</evidence>
<feature type="region of interest" description="Disordered" evidence="1">
    <location>
        <begin position="97"/>
        <end position="135"/>
    </location>
</feature>
<sequence>MLYRYTRSPPSTPLLSPSPSLAWVPPHCGHLHTQGRAHTLQMPLPSPFGSDSHPSAPLLPIRLAFSPLSSLSLFLGAFCIFIRPQIFFSPSKARHRAVQTPTQERNSRPKSAHHKKKSSCKGERGGEGNSARQSSCRLPPPFCSIEFSAAHFFLSILTLLGTKRPVRLLRQAEPSSPVLRTCCPFLRLSSAVLRPGYPSIDGFCGPFRFLSSLSSILCDRRNNSGRVAPAWHQ</sequence>
<proteinExistence type="predicted"/>
<dbReference type="AlphaFoldDB" id="A0A2T4APH0"/>
<feature type="compositionally biased region" description="Basic residues" evidence="1">
    <location>
        <begin position="108"/>
        <end position="119"/>
    </location>
</feature>
<reference evidence="2 3" key="1">
    <citation type="submission" date="2016-07" db="EMBL/GenBank/DDBJ databases">
        <title>Multiple horizontal gene transfer events from other fungi enriched the ability of initially mycotrophic Trichoderma (Ascomycota) to feed on dead plant biomass.</title>
        <authorList>
            <consortium name="DOE Joint Genome Institute"/>
            <person name="Aerts A."/>
            <person name="Atanasova L."/>
            <person name="Chenthamara K."/>
            <person name="Zhang J."/>
            <person name="Grujic M."/>
            <person name="Henrissat B."/>
            <person name="Kuo A."/>
            <person name="Salamov A."/>
            <person name="Lipzen A."/>
            <person name="Labutti K."/>
            <person name="Barry K."/>
            <person name="Miao Y."/>
            <person name="Rahimi M.J."/>
            <person name="Shen Q."/>
            <person name="Grigoriev I.V."/>
            <person name="Kubicek C.P."/>
            <person name="Druzhinina I.S."/>
        </authorList>
    </citation>
    <scope>NUCLEOTIDE SEQUENCE [LARGE SCALE GENOMIC DNA]</scope>
    <source>
        <strain evidence="2 3">CBS 226.95</strain>
    </source>
</reference>
<dbReference type="GeneID" id="36629734"/>